<proteinExistence type="predicted"/>
<dbReference type="GO" id="GO:0008270">
    <property type="term" value="F:zinc ion binding"/>
    <property type="evidence" value="ECO:0007669"/>
    <property type="project" value="TreeGrafter"/>
</dbReference>
<evidence type="ECO:0000256" key="1">
    <source>
        <dbReference type="ARBA" id="ARBA00022448"/>
    </source>
</evidence>
<dbReference type="PANTHER" id="PTHR13276">
    <property type="entry name" value="GUANINE NUCLEOTIDE EXCHANGE FACTOR MSS4"/>
    <property type="match status" value="1"/>
</dbReference>
<evidence type="ECO:0008006" key="6">
    <source>
        <dbReference type="Google" id="ProtNLM"/>
    </source>
</evidence>
<evidence type="ECO:0000256" key="2">
    <source>
        <dbReference type="ARBA" id="ARBA00022658"/>
    </source>
</evidence>
<dbReference type="Proteomes" id="UP001497525">
    <property type="component" value="Unassembled WGS sequence"/>
</dbReference>
<accession>A0AAV2TC33</accession>
<dbReference type="InterPro" id="IPR011323">
    <property type="entry name" value="Mss4/transl-control_tumour"/>
</dbReference>
<organism evidence="4 5">
    <name type="scientific">Calicophoron daubneyi</name>
    <name type="common">Rumen fluke</name>
    <name type="synonym">Paramphistomum daubneyi</name>
    <dbReference type="NCBI Taxonomy" id="300641"/>
    <lineage>
        <taxon>Eukaryota</taxon>
        <taxon>Metazoa</taxon>
        <taxon>Spiralia</taxon>
        <taxon>Lophotrochozoa</taxon>
        <taxon>Platyhelminthes</taxon>
        <taxon>Trematoda</taxon>
        <taxon>Digenea</taxon>
        <taxon>Plagiorchiida</taxon>
        <taxon>Pronocephalata</taxon>
        <taxon>Paramphistomoidea</taxon>
        <taxon>Paramphistomidae</taxon>
        <taxon>Calicophoron</taxon>
    </lineage>
</organism>
<keyword evidence="2" id="KW-0344">Guanine-nucleotide releasing factor</keyword>
<keyword evidence="3" id="KW-0653">Protein transport</keyword>
<dbReference type="PROSITE" id="PS51796">
    <property type="entry name" value="MSS4"/>
    <property type="match status" value="1"/>
</dbReference>
<gene>
    <name evidence="4" type="ORF">CDAUBV1_LOCUS9114</name>
</gene>
<dbReference type="FunFam" id="2.170.150.10:FF:000005">
    <property type="entry name" value="Guanine nucleotide exchange factor MSS4"/>
    <property type="match status" value="1"/>
</dbReference>
<dbReference type="GO" id="GO:0016020">
    <property type="term" value="C:membrane"/>
    <property type="evidence" value="ECO:0007669"/>
    <property type="project" value="TreeGrafter"/>
</dbReference>
<reference evidence="4" key="1">
    <citation type="submission" date="2024-06" db="EMBL/GenBank/DDBJ databases">
        <authorList>
            <person name="Liu X."/>
            <person name="Lenzi L."/>
            <person name="Haldenby T S."/>
            <person name="Uol C."/>
        </authorList>
    </citation>
    <scope>NUCLEOTIDE SEQUENCE</scope>
</reference>
<sequence>MASVETSIPVEVVDSTTNEDGLNMFDVCCPRCSSVILRKNAAKLVKKERSLPVYARKTELDTHSGDFPTDTLDQFWTVNDMFTFENVGFTRDVDSVRYLTCADCELGPIGYHDTKEGPPTVYYIALKRTSHKSSETAKDNT</sequence>
<dbReference type="EMBL" id="CAXLJL010000245">
    <property type="protein sequence ID" value="CAL5135042.1"/>
    <property type="molecule type" value="Genomic_DNA"/>
</dbReference>
<dbReference type="GO" id="GO:0007264">
    <property type="term" value="P:small GTPase-mediated signal transduction"/>
    <property type="evidence" value="ECO:0007669"/>
    <property type="project" value="InterPro"/>
</dbReference>
<dbReference type="Gene3D" id="2.170.150.10">
    <property type="entry name" value="Metal Binding Protein, Guanine Nucleotide Exchange Factor, Chain A"/>
    <property type="match status" value="1"/>
</dbReference>
<evidence type="ECO:0000313" key="5">
    <source>
        <dbReference type="Proteomes" id="UP001497525"/>
    </source>
</evidence>
<keyword evidence="1" id="KW-0813">Transport</keyword>
<comment type="caution">
    <text evidence="4">The sequence shown here is derived from an EMBL/GenBank/DDBJ whole genome shotgun (WGS) entry which is preliminary data.</text>
</comment>
<protein>
    <recommendedName>
        <fullName evidence="6">Guanine nucleotide exchange factor MSS4</fullName>
    </recommendedName>
</protein>
<dbReference type="SUPFAM" id="SSF51316">
    <property type="entry name" value="Mss4-like"/>
    <property type="match status" value="1"/>
</dbReference>
<dbReference type="InterPro" id="IPR007515">
    <property type="entry name" value="Mss4"/>
</dbReference>
<dbReference type="GO" id="GO:0005829">
    <property type="term" value="C:cytosol"/>
    <property type="evidence" value="ECO:0007669"/>
    <property type="project" value="TreeGrafter"/>
</dbReference>
<dbReference type="Pfam" id="PF04421">
    <property type="entry name" value="Mss4"/>
    <property type="match status" value="1"/>
</dbReference>
<dbReference type="InterPro" id="IPR011057">
    <property type="entry name" value="Mss4-like_sf"/>
</dbReference>
<name>A0AAV2TC33_CALDB</name>
<evidence type="ECO:0000313" key="4">
    <source>
        <dbReference type="EMBL" id="CAL5135042.1"/>
    </source>
</evidence>
<dbReference type="PANTHER" id="PTHR13276:SF0">
    <property type="entry name" value="GUANINE NUCLEOTIDE EXCHANGE FACTOR MSS4"/>
    <property type="match status" value="1"/>
</dbReference>
<dbReference type="GO" id="GO:0006892">
    <property type="term" value="P:post-Golgi vesicle-mediated transport"/>
    <property type="evidence" value="ECO:0007669"/>
    <property type="project" value="TreeGrafter"/>
</dbReference>
<dbReference type="GO" id="GO:0015031">
    <property type="term" value="P:protein transport"/>
    <property type="evidence" value="ECO:0007669"/>
    <property type="project" value="UniProtKB-KW"/>
</dbReference>
<dbReference type="GO" id="GO:0005085">
    <property type="term" value="F:guanyl-nucleotide exchange factor activity"/>
    <property type="evidence" value="ECO:0007669"/>
    <property type="project" value="UniProtKB-KW"/>
</dbReference>
<evidence type="ECO:0000256" key="3">
    <source>
        <dbReference type="ARBA" id="ARBA00022927"/>
    </source>
</evidence>
<dbReference type="AlphaFoldDB" id="A0AAV2TC33"/>